<keyword evidence="3" id="KW-1185">Reference proteome</keyword>
<dbReference type="PANTHER" id="PTHR47723:SF19">
    <property type="entry name" value="POLYNUCLEOTIDYL TRANSFERASE, RIBONUCLEASE H-LIKE SUPERFAMILY PROTEIN"/>
    <property type="match status" value="1"/>
</dbReference>
<feature type="domain" description="RNase H type-1" evidence="1">
    <location>
        <begin position="2"/>
        <end position="57"/>
    </location>
</feature>
<protein>
    <recommendedName>
        <fullName evidence="1">RNase H type-1 domain-containing protein</fullName>
    </recommendedName>
</protein>
<accession>A0AAD4YZF4</accession>
<dbReference type="GO" id="GO:0004523">
    <property type="term" value="F:RNA-DNA hybrid ribonuclease activity"/>
    <property type="evidence" value="ECO:0007669"/>
    <property type="project" value="InterPro"/>
</dbReference>
<proteinExistence type="predicted"/>
<reference evidence="2 3" key="1">
    <citation type="journal article" date="2022" name="G3 (Bethesda)">
        <title>Whole-genome sequence and methylome profiling of the almond [Prunus dulcis (Mill.) D.A. Webb] cultivar 'Nonpareil'.</title>
        <authorList>
            <person name="D'Amico-Willman K.M."/>
            <person name="Ouma W.Z."/>
            <person name="Meulia T."/>
            <person name="Sideli G.M."/>
            <person name="Gradziel T.M."/>
            <person name="Fresnedo-Ramirez J."/>
        </authorList>
    </citation>
    <scope>NUCLEOTIDE SEQUENCE [LARGE SCALE GENOMIC DNA]</scope>
    <source>
        <strain evidence="2">Clone GOH B32 T37-40</strain>
    </source>
</reference>
<name>A0AAD4YZF4_PRUDU</name>
<dbReference type="AlphaFoldDB" id="A0AAD4YZF4"/>
<dbReference type="Gene3D" id="3.30.420.10">
    <property type="entry name" value="Ribonuclease H-like superfamily/Ribonuclease H"/>
    <property type="match status" value="1"/>
</dbReference>
<dbReference type="EMBL" id="JAJFAZ020000005">
    <property type="protein sequence ID" value="KAI5327009.1"/>
    <property type="molecule type" value="Genomic_DNA"/>
</dbReference>
<comment type="caution">
    <text evidence="2">The sequence shown here is derived from an EMBL/GenBank/DDBJ whole genome shotgun (WGS) entry which is preliminary data.</text>
</comment>
<dbReference type="InterPro" id="IPR002156">
    <property type="entry name" value="RNaseH_domain"/>
</dbReference>
<dbReference type="InterPro" id="IPR053151">
    <property type="entry name" value="RNase_H-like"/>
</dbReference>
<evidence type="ECO:0000313" key="3">
    <source>
        <dbReference type="Proteomes" id="UP001054821"/>
    </source>
</evidence>
<evidence type="ECO:0000259" key="1">
    <source>
        <dbReference type="Pfam" id="PF13456"/>
    </source>
</evidence>
<dbReference type="Pfam" id="PF13456">
    <property type="entry name" value="RVT_3"/>
    <property type="match status" value="1"/>
</dbReference>
<gene>
    <name evidence="2" type="ORF">L3X38_026405</name>
</gene>
<evidence type="ECO:0000313" key="2">
    <source>
        <dbReference type="EMBL" id="KAI5327009.1"/>
    </source>
</evidence>
<organism evidence="2 3">
    <name type="scientific">Prunus dulcis</name>
    <name type="common">Almond</name>
    <name type="synonym">Amygdalus dulcis</name>
    <dbReference type="NCBI Taxonomy" id="3755"/>
    <lineage>
        <taxon>Eukaryota</taxon>
        <taxon>Viridiplantae</taxon>
        <taxon>Streptophyta</taxon>
        <taxon>Embryophyta</taxon>
        <taxon>Tracheophyta</taxon>
        <taxon>Spermatophyta</taxon>
        <taxon>Magnoliopsida</taxon>
        <taxon>eudicotyledons</taxon>
        <taxon>Gunneridae</taxon>
        <taxon>Pentapetalae</taxon>
        <taxon>rosids</taxon>
        <taxon>fabids</taxon>
        <taxon>Rosales</taxon>
        <taxon>Rosaceae</taxon>
        <taxon>Amygdaloideae</taxon>
        <taxon>Amygdaleae</taxon>
        <taxon>Prunus</taxon>
    </lineage>
</organism>
<dbReference type="GO" id="GO:0003676">
    <property type="term" value="F:nucleic acid binding"/>
    <property type="evidence" value="ECO:0007669"/>
    <property type="project" value="InterPro"/>
</dbReference>
<dbReference type="PANTHER" id="PTHR47723">
    <property type="entry name" value="OS05G0353850 PROTEIN"/>
    <property type="match status" value="1"/>
</dbReference>
<dbReference type="InterPro" id="IPR036397">
    <property type="entry name" value="RNaseH_sf"/>
</dbReference>
<dbReference type="Proteomes" id="UP001054821">
    <property type="component" value="Chromosome 5"/>
</dbReference>
<sequence>MDSNLVVQVIQMKEPTTCHLLASMINECKQMMDQIGQCKFRHVYCEKNSAADCLANASFNGDMGLCLLDTALVWDILKGKTIGCGTRWGTLDYLDWVLDSETKPSNLSRQRLPPLVFHFFEITACIVCSSQLLLVFPSSSSPLRPLSISFSSSNLLHRPNPGVGGCQ</sequence>